<sequence length="512" mass="57766">MKILPDDLPNDIDSLKALLLEQSLLLGEKDSALAVKDNQLAEWASKYERILEQWRLAQQKQFGKGSEVSPGQGELFDESENDSQEDNADVETDSQTVSYSRTKPKRKPLPKDLPRETVVVDVAESDKTCACCQTPLHRIGEDTSEKLEFLPAQLKILETVRPKYACRQCEKTETKTTIKQAAIPPSIIPKGIATPSLLSQVITGKFQYSLPLYRQETMFKQYGIELSRQTMSDWMLKCSSALQPLYDRLHTILLEQPVIQGDETTLNVIKESRSNCYMWLYCTGRDGLDKQSPIPNIVLYDFQPTRSAQCAIDFLQGFDGYLNVDGYPAYESTKATLAGCWAHARRKFIEAEKGMPKGKAGKATVAINFIKKLYAIEALAKQKGTAEEIRQLRQEKASEILASYKNWLEKSAQQVPPKSLLGKAIQYNLNQWDKLTVYLTDGQINIDNNRAERAIKPFVIGRKNWLFANTGNGARSSAILYSIIETAKANGLIPYDYLVKLFEELPKRQAND</sequence>
<dbReference type="InterPro" id="IPR052344">
    <property type="entry name" value="Transposase-related"/>
</dbReference>
<feature type="domain" description="Transposase TnpC homeodomain" evidence="4">
    <location>
        <begin position="52"/>
        <end position="118"/>
    </location>
</feature>
<dbReference type="Proteomes" id="UP000256542">
    <property type="component" value="Unassembled WGS sequence"/>
</dbReference>
<dbReference type="Pfam" id="PF13005">
    <property type="entry name" value="zf-IS66"/>
    <property type="match status" value="1"/>
</dbReference>
<dbReference type="Pfam" id="PF13817">
    <property type="entry name" value="DDE_Tnp_IS66_C"/>
    <property type="match status" value="1"/>
</dbReference>
<reference evidence="6 7" key="1">
    <citation type="submission" date="2018-08" db="EMBL/GenBank/DDBJ databases">
        <title>Genomic Encyclopedia of Type Strains, Phase III (KMG-III): the genomes of soil and plant-associated and newly described type strains.</title>
        <authorList>
            <person name="Whitman W."/>
        </authorList>
    </citation>
    <scope>NUCLEOTIDE SEQUENCE [LARGE SCALE GENOMIC DNA]</scope>
    <source>
        <strain evidence="6 7">CECT 7375</strain>
    </source>
</reference>
<accession>A0A3E0D6J0</accession>
<dbReference type="Pfam" id="PF03050">
    <property type="entry name" value="DDE_Tnp_IS66"/>
    <property type="match status" value="1"/>
</dbReference>
<evidence type="ECO:0000313" key="7">
    <source>
        <dbReference type="Proteomes" id="UP000256542"/>
    </source>
</evidence>
<feature type="non-terminal residue" evidence="6">
    <location>
        <position position="512"/>
    </location>
</feature>
<dbReference type="InterPro" id="IPR024463">
    <property type="entry name" value="Transposase_TnpC_homeodom"/>
</dbReference>
<protein>
    <submittedName>
        <fullName evidence="6">Transposase</fullName>
    </submittedName>
</protein>
<feature type="compositionally biased region" description="Acidic residues" evidence="1">
    <location>
        <begin position="75"/>
        <end position="92"/>
    </location>
</feature>
<dbReference type="RefSeq" id="WP_115899266.1">
    <property type="nucleotide sequence ID" value="NZ_QUNG01000032.1"/>
</dbReference>
<dbReference type="Pfam" id="PF13007">
    <property type="entry name" value="LZ_Tnp_IS66"/>
    <property type="match status" value="1"/>
</dbReference>
<feature type="domain" description="Transposase IS66 C-terminal" evidence="5">
    <location>
        <begin position="482"/>
        <end position="511"/>
    </location>
</feature>
<name>A0A3E0D6J0_9GAMM</name>
<evidence type="ECO:0000259" key="2">
    <source>
        <dbReference type="Pfam" id="PF03050"/>
    </source>
</evidence>
<dbReference type="OrthoDB" id="9800877at2"/>
<evidence type="ECO:0000259" key="3">
    <source>
        <dbReference type="Pfam" id="PF13005"/>
    </source>
</evidence>
<organism evidence="6 7">
    <name type="scientific">Marinomonas pollencensis</name>
    <dbReference type="NCBI Taxonomy" id="491954"/>
    <lineage>
        <taxon>Bacteria</taxon>
        <taxon>Pseudomonadati</taxon>
        <taxon>Pseudomonadota</taxon>
        <taxon>Gammaproteobacteria</taxon>
        <taxon>Oceanospirillales</taxon>
        <taxon>Oceanospirillaceae</taxon>
        <taxon>Marinomonas</taxon>
    </lineage>
</organism>
<proteinExistence type="predicted"/>
<comment type="caution">
    <text evidence="6">The sequence shown here is derived from an EMBL/GenBank/DDBJ whole genome shotgun (WGS) entry which is preliminary data.</text>
</comment>
<gene>
    <name evidence="6" type="ORF">DFP81_1321</name>
</gene>
<dbReference type="AlphaFoldDB" id="A0A3E0D6J0"/>
<feature type="domain" description="Transposase IS66 zinc-finger binding" evidence="3">
    <location>
        <begin position="126"/>
        <end position="170"/>
    </location>
</feature>
<keyword evidence="7" id="KW-1185">Reference proteome</keyword>
<dbReference type="InterPro" id="IPR004291">
    <property type="entry name" value="Transposase_IS66_central"/>
</dbReference>
<feature type="region of interest" description="Disordered" evidence="1">
    <location>
        <begin position="62"/>
        <end position="112"/>
    </location>
</feature>
<evidence type="ECO:0000313" key="6">
    <source>
        <dbReference type="EMBL" id="REG77551.1"/>
    </source>
</evidence>
<feature type="domain" description="Transposase IS66 central" evidence="2">
    <location>
        <begin position="190"/>
        <end position="475"/>
    </location>
</feature>
<dbReference type="PANTHER" id="PTHR33678">
    <property type="entry name" value="BLL1576 PROTEIN"/>
    <property type="match status" value="1"/>
</dbReference>
<evidence type="ECO:0000259" key="5">
    <source>
        <dbReference type="Pfam" id="PF13817"/>
    </source>
</evidence>
<dbReference type="InterPro" id="IPR024474">
    <property type="entry name" value="Znf_dom_IS66"/>
</dbReference>
<evidence type="ECO:0000259" key="4">
    <source>
        <dbReference type="Pfam" id="PF13007"/>
    </source>
</evidence>
<evidence type="ECO:0000256" key="1">
    <source>
        <dbReference type="SAM" id="MobiDB-lite"/>
    </source>
</evidence>
<dbReference type="PANTHER" id="PTHR33678:SF1">
    <property type="entry name" value="BLL1576 PROTEIN"/>
    <property type="match status" value="1"/>
</dbReference>
<dbReference type="EMBL" id="QUNG01000032">
    <property type="protein sequence ID" value="REG77551.1"/>
    <property type="molecule type" value="Genomic_DNA"/>
</dbReference>
<dbReference type="NCBIfam" id="NF033517">
    <property type="entry name" value="transpos_IS66"/>
    <property type="match status" value="1"/>
</dbReference>
<dbReference type="InterPro" id="IPR039552">
    <property type="entry name" value="IS66_C"/>
</dbReference>